<name>A0AAE0BV41_9CHLO</name>
<protein>
    <submittedName>
        <fullName evidence="2">Uncharacterized protein</fullName>
    </submittedName>
</protein>
<reference evidence="2 3" key="1">
    <citation type="journal article" date="2015" name="Genome Biol. Evol.">
        <title>Comparative Genomics of a Bacterivorous Green Alga Reveals Evolutionary Causalities and Consequences of Phago-Mixotrophic Mode of Nutrition.</title>
        <authorList>
            <person name="Burns J.A."/>
            <person name="Paasch A."/>
            <person name="Narechania A."/>
            <person name="Kim E."/>
        </authorList>
    </citation>
    <scope>NUCLEOTIDE SEQUENCE [LARGE SCALE GENOMIC DNA]</scope>
    <source>
        <strain evidence="2 3">PLY_AMNH</strain>
    </source>
</reference>
<dbReference type="Proteomes" id="UP001190700">
    <property type="component" value="Unassembled WGS sequence"/>
</dbReference>
<dbReference type="AlphaFoldDB" id="A0AAE0BV41"/>
<evidence type="ECO:0000313" key="2">
    <source>
        <dbReference type="EMBL" id="KAK3242554.1"/>
    </source>
</evidence>
<keyword evidence="3" id="KW-1185">Reference proteome</keyword>
<comment type="caution">
    <text evidence="2">The sequence shown here is derived from an EMBL/GenBank/DDBJ whole genome shotgun (WGS) entry which is preliminary data.</text>
</comment>
<feature type="compositionally biased region" description="Basic and acidic residues" evidence="1">
    <location>
        <begin position="11"/>
        <end position="33"/>
    </location>
</feature>
<dbReference type="EMBL" id="LGRX02033150">
    <property type="protein sequence ID" value="KAK3242554.1"/>
    <property type="molecule type" value="Genomic_DNA"/>
</dbReference>
<feature type="region of interest" description="Disordered" evidence="1">
    <location>
        <begin position="1"/>
        <end position="34"/>
    </location>
</feature>
<accession>A0AAE0BV41</accession>
<gene>
    <name evidence="2" type="ORF">CYMTET_47713</name>
</gene>
<feature type="compositionally biased region" description="Acidic residues" evidence="1">
    <location>
        <begin position="1"/>
        <end position="10"/>
    </location>
</feature>
<organism evidence="2 3">
    <name type="scientific">Cymbomonas tetramitiformis</name>
    <dbReference type="NCBI Taxonomy" id="36881"/>
    <lineage>
        <taxon>Eukaryota</taxon>
        <taxon>Viridiplantae</taxon>
        <taxon>Chlorophyta</taxon>
        <taxon>Pyramimonadophyceae</taxon>
        <taxon>Pyramimonadales</taxon>
        <taxon>Pyramimonadaceae</taxon>
        <taxon>Cymbomonas</taxon>
    </lineage>
</organism>
<evidence type="ECO:0000313" key="3">
    <source>
        <dbReference type="Proteomes" id="UP001190700"/>
    </source>
</evidence>
<sequence length="237" mass="27417">MYEGADEDEKAESVKRLKKLSDVGDDPNKKTEGTKTIQFKMALKEYREFDRSEYAKVEKRVARIRPTEPIYPEKHPTGDPYKHYNPPENMTIKEFIQMILNGYTVAKDEVHDSWFHKATSSYENALAYIGKAFDARVKKAVEDKELANEFNMITSAKCAVYDDAMVSSTDKSEWTQWDETFTWQLEQRTSRTDGAMEIFQVSIHGNARAPPNAQPPQIFDYYYANRVAEESGHSERD</sequence>
<proteinExistence type="predicted"/>
<evidence type="ECO:0000256" key="1">
    <source>
        <dbReference type="SAM" id="MobiDB-lite"/>
    </source>
</evidence>